<feature type="region of interest" description="Disordered" evidence="1">
    <location>
        <begin position="47"/>
        <end position="70"/>
    </location>
</feature>
<evidence type="ECO:0000313" key="2">
    <source>
        <dbReference type="EMBL" id="EUA59879.1"/>
    </source>
</evidence>
<protein>
    <submittedName>
        <fullName evidence="2">Phosphoribosylamine-glycine ligase domain protein</fullName>
        <ecNumber evidence="2">6.3.4.13</ecNumber>
    </submittedName>
</protein>
<keyword evidence="2" id="KW-0436">Ligase</keyword>
<sequence>MANFGDLRWREGAAVVVVLAAENYPGRPRLGDVVIGAEAEAYCTPGRPGATTARSCPPVSSALGGGTGPT</sequence>
<dbReference type="EC" id="6.3.4.13" evidence="2"/>
<dbReference type="EMBL" id="JAOB01000028">
    <property type="protein sequence ID" value="EUA59879.1"/>
    <property type="molecule type" value="Genomic_DNA"/>
</dbReference>
<dbReference type="GO" id="GO:0004637">
    <property type="term" value="F:phosphoribosylamine-glycine ligase activity"/>
    <property type="evidence" value="ECO:0007669"/>
    <property type="project" value="UniProtKB-EC"/>
</dbReference>
<name>X8CUZ7_MYCXE</name>
<reference evidence="2" key="1">
    <citation type="submission" date="2014-01" db="EMBL/GenBank/DDBJ databases">
        <authorList>
            <person name="Brown-Elliot B."/>
            <person name="Wallace R."/>
            <person name="Lenaerts A."/>
            <person name="Ordway D."/>
            <person name="DeGroote M.A."/>
            <person name="Parker T."/>
            <person name="Sizemore C."/>
            <person name="Tallon L.J."/>
            <person name="Sadzewicz L.K."/>
            <person name="Sengamalay N."/>
            <person name="Fraser C.M."/>
            <person name="Hine E."/>
            <person name="Shefchek K.A."/>
            <person name="Das S.P."/>
            <person name="Tettelin H."/>
        </authorList>
    </citation>
    <scope>NUCLEOTIDE SEQUENCE [LARGE SCALE GENOMIC DNA]</scope>
    <source>
        <strain evidence="2">4042</strain>
    </source>
</reference>
<accession>X8CUZ7</accession>
<evidence type="ECO:0000256" key="1">
    <source>
        <dbReference type="SAM" id="MobiDB-lite"/>
    </source>
</evidence>
<comment type="caution">
    <text evidence="2">The sequence shown here is derived from an EMBL/GenBank/DDBJ whole genome shotgun (WGS) entry which is preliminary data.</text>
</comment>
<gene>
    <name evidence="2" type="ORF">I553_0038</name>
</gene>
<proteinExistence type="predicted"/>
<organism evidence="2">
    <name type="scientific">Mycobacterium xenopi 4042</name>
    <dbReference type="NCBI Taxonomy" id="1299334"/>
    <lineage>
        <taxon>Bacteria</taxon>
        <taxon>Bacillati</taxon>
        <taxon>Actinomycetota</taxon>
        <taxon>Actinomycetes</taxon>
        <taxon>Mycobacteriales</taxon>
        <taxon>Mycobacteriaceae</taxon>
        <taxon>Mycobacterium</taxon>
    </lineage>
</organism>
<dbReference type="PATRIC" id="fig|1299334.3.peg.2542"/>
<dbReference type="AlphaFoldDB" id="X8CUZ7"/>